<name>A0A2P2NH70_RHIMU</name>
<reference evidence="1" key="1">
    <citation type="submission" date="2018-02" db="EMBL/GenBank/DDBJ databases">
        <title>Rhizophora mucronata_Transcriptome.</title>
        <authorList>
            <person name="Meera S.P."/>
            <person name="Sreeshan A."/>
            <person name="Augustine A."/>
        </authorList>
    </citation>
    <scope>NUCLEOTIDE SEQUENCE</scope>
    <source>
        <tissue evidence="1">Leaf</tissue>
    </source>
</reference>
<organism evidence="1">
    <name type="scientific">Rhizophora mucronata</name>
    <name type="common">Asiatic mangrove</name>
    <dbReference type="NCBI Taxonomy" id="61149"/>
    <lineage>
        <taxon>Eukaryota</taxon>
        <taxon>Viridiplantae</taxon>
        <taxon>Streptophyta</taxon>
        <taxon>Embryophyta</taxon>
        <taxon>Tracheophyta</taxon>
        <taxon>Spermatophyta</taxon>
        <taxon>Magnoliopsida</taxon>
        <taxon>eudicotyledons</taxon>
        <taxon>Gunneridae</taxon>
        <taxon>Pentapetalae</taxon>
        <taxon>rosids</taxon>
        <taxon>fabids</taxon>
        <taxon>Malpighiales</taxon>
        <taxon>Rhizophoraceae</taxon>
        <taxon>Rhizophora</taxon>
    </lineage>
</organism>
<protein>
    <submittedName>
        <fullName evidence="1">Uncharacterized protein</fullName>
    </submittedName>
</protein>
<dbReference type="EMBL" id="GGEC01061351">
    <property type="protein sequence ID" value="MBX41835.1"/>
    <property type="molecule type" value="Transcribed_RNA"/>
</dbReference>
<proteinExistence type="predicted"/>
<accession>A0A2P2NH70</accession>
<evidence type="ECO:0000313" key="1">
    <source>
        <dbReference type="EMBL" id="MBX41835.1"/>
    </source>
</evidence>
<sequence>MITDSTDFGPAAVIRMIWQMRQNSSVTSDSPAHKARLSFPGCLGQACRIDCRSPVSLSPLSFPLL</sequence>
<dbReference type="AlphaFoldDB" id="A0A2P2NH70"/>